<name>A0A1W0E557_9MICR</name>
<dbReference type="Proteomes" id="UP000192758">
    <property type="component" value="Unassembled WGS sequence"/>
</dbReference>
<proteinExistence type="predicted"/>
<dbReference type="VEuPathDB" id="MicrosporidiaDB:EHP00_1072"/>
<evidence type="ECO:0000313" key="2">
    <source>
        <dbReference type="Proteomes" id="UP000192758"/>
    </source>
</evidence>
<organism evidence="1 2">
    <name type="scientific">Ecytonucleospora hepatopenaei</name>
    <dbReference type="NCBI Taxonomy" id="646526"/>
    <lineage>
        <taxon>Eukaryota</taxon>
        <taxon>Fungi</taxon>
        <taxon>Fungi incertae sedis</taxon>
        <taxon>Microsporidia</taxon>
        <taxon>Enterocytozoonidae</taxon>
        <taxon>Ecytonucleospora</taxon>
    </lineage>
</organism>
<gene>
    <name evidence="1" type="ORF">EHP00_1072</name>
</gene>
<keyword evidence="2" id="KW-1185">Reference proteome</keyword>
<dbReference type="EMBL" id="MNPJ01000020">
    <property type="protein sequence ID" value="OQS54380.1"/>
    <property type="molecule type" value="Genomic_DNA"/>
</dbReference>
<protein>
    <submittedName>
        <fullName evidence="1">Uncharacterized protein</fullName>
    </submittedName>
</protein>
<reference evidence="1 2" key="1">
    <citation type="journal article" date="2017" name="Environ. Microbiol.">
        <title>Decay of the glycolytic pathway and adaptation to intranuclear parasitism within Enterocytozoonidae microsporidia.</title>
        <authorList>
            <person name="Wiredu Boakye D."/>
            <person name="Jaroenlak P."/>
            <person name="Prachumwat A."/>
            <person name="Williams T.A."/>
            <person name="Bateman K.S."/>
            <person name="Itsathitphaisarn O."/>
            <person name="Sritunyalucksana K."/>
            <person name="Paszkiewicz K.H."/>
            <person name="Moore K.A."/>
            <person name="Stentiford G.D."/>
            <person name="Williams B.A."/>
        </authorList>
    </citation>
    <scope>NUCLEOTIDE SEQUENCE [LARGE SCALE GENOMIC DNA]</scope>
    <source>
        <strain evidence="1 2">TH1</strain>
    </source>
</reference>
<sequence length="314" mass="37230">MLFFAILNSIYSASSTNEPFLNRCEGMVENFLSKMPMHFLEENKMKALDFCRRNNLRNYTRSIKIKDGIIFHYSLVDNDCDVLLGLAEFIKNNFKHKHSMLTSVSVQNFSISKKLKEIFGEGELPENFNNAIRKYNKWLIKNGLGDFKVTATTFRELTEVKFDADVYDGPGNVFIDFLLLKEDLAYYYQRLNESQRRLILLRNLRKFRKNFGYFYGCFVIMKKYLYNHTEPCIKFPFDYFRSKCEECLCYSCKKYVYLNIYLARLKGIFNIAKATMPYHDHCNEIIGHYEDIEHDLIQIQIIVDKLRNIAINLD</sequence>
<dbReference type="AlphaFoldDB" id="A0A1W0E557"/>
<accession>A0A1W0E557</accession>
<evidence type="ECO:0000313" key="1">
    <source>
        <dbReference type="EMBL" id="OQS54380.1"/>
    </source>
</evidence>
<comment type="caution">
    <text evidence="1">The sequence shown here is derived from an EMBL/GenBank/DDBJ whole genome shotgun (WGS) entry which is preliminary data.</text>
</comment>